<dbReference type="PANTHER" id="PTHR45884">
    <property type="entry name" value="N-ACETYLTRANSFERASE ECO"/>
    <property type="match status" value="1"/>
</dbReference>
<keyword evidence="4" id="KW-0479">Metal-binding</keyword>
<dbReference type="KEGG" id="foc:113202434"/>
<feature type="region of interest" description="Disordered" evidence="10">
    <location>
        <begin position="352"/>
        <end position="397"/>
    </location>
</feature>
<dbReference type="GO" id="GO:0005634">
    <property type="term" value="C:nucleus"/>
    <property type="evidence" value="ECO:0007669"/>
    <property type="project" value="UniProtKB-SubCell"/>
</dbReference>
<evidence type="ECO:0000256" key="2">
    <source>
        <dbReference type="ARBA" id="ARBA00005816"/>
    </source>
</evidence>
<feature type="compositionally biased region" description="Polar residues" evidence="10">
    <location>
        <begin position="352"/>
        <end position="361"/>
    </location>
</feature>
<dbReference type="CTD" id="38812"/>
<evidence type="ECO:0000256" key="8">
    <source>
        <dbReference type="ARBA" id="ARBA00023306"/>
    </source>
</evidence>
<keyword evidence="13" id="KW-1185">Reference proteome</keyword>
<gene>
    <name evidence="14 15 16" type="primary">LOC113202434</name>
</gene>
<feature type="region of interest" description="Disordered" evidence="10">
    <location>
        <begin position="414"/>
        <end position="433"/>
    </location>
</feature>
<keyword evidence="7" id="KW-0539">Nucleus</keyword>
<dbReference type="OrthoDB" id="428854at2759"/>
<organism evidence="13 16">
    <name type="scientific">Frankliniella occidentalis</name>
    <name type="common">Western flower thrips</name>
    <name type="synonym">Euthrips occidentalis</name>
    <dbReference type="NCBI Taxonomy" id="133901"/>
    <lineage>
        <taxon>Eukaryota</taxon>
        <taxon>Metazoa</taxon>
        <taxon>Ecdysozoa</taxon>
        <taxon>Arthropoda</taxon>
        <taxon>Hexapoda</taxon>
        <taxon>Insecta</taxon>
        <taxon>Pterygota</taxon>
        <taxon>Neoptera</taxon>
        <taxon>Paraneoptera</taxon>
        <taxon>Thysanoptera</taxon>
        <taxon>Terebrantia</taxon>
        <taxon>Thripoidea</taxon>
        <taxon>Thripidae</taxon>
        <taxon>Frankliniella</taxon>
    </lineage>
</organism>
<dbReference type="AlphaFoldDB" id="A0A6J1S0U3"/>
<feature type="compositionally biased region" description="Low complexity" evidence="10">
    <location>
        <begin position="207"/>
        <end position="220"/>
    </location>
</feature>
<dbReference type="GO" id="GO:0000785">
    <property type="term" value="C:chromatin"/>
    <property type="evidence" value="ECO:0007669"/>
    <property type="project" value="TreeGrafter"/>
</dbReference>
<keyword evidence="5" id="KW-0863">Zinc-finger</keyword>
<dbReference type="Proteomes" id="UP000504606">
    <property type="component" value="Unplaced"/>
</dbReference>
<dbReference type="RefSeq" id="XP_026272431.1">
    <property type="nucleotide sequence ID" value="XM_026416646.2"/>
</dbReference>
<keyword evidence="6" id="KW-0862">Zinc</keyword>
<dbReference type="InterPro" id="IPR028005">
    <property type="entry name" value="AcTrfase_ESCO_Znf_dom"/>
</dbReference>
<dbReference type="RefSeq" id="XP_026272429.1">
    <property type="nucleotide sequence ID" value="XM_026416644.2"/>
</dbReference>
<evidence type="ECO:0000313" key="14">
    <source>
        <dbReference type="RefSeq" id="XP_026272429.1"/>
    </source>
</evidence>
<evidence type="ECO:0000313" key="13">
    <source>
        <dbReference type="Proteomes" id="UP000504606"/>
    </source>
</evidence>
<feature type="region of interest" description="Disordered" evidence="10">
    <location>
        <begin position="500"/>
        <end position="519"/>
    </location>
</feature>
<evidence type="ECO:0000256" key="4">
    <source>
        <dbReference type="ARBA" id="ARBA00022723"/>
    </source>
</evidence>
<evidence type="ECO:0000256" key="3">
    <source>
        <dbReference type="ARBA" id="ARBA00022679"/>
    </source>
</evidence>
<proteinExistence type="inferred from homology"/>
<feature type="compositionally biased region" description="Acidic residues" evidence="10">
    <location>
        <begin position="370"/>
        <end position="384"/>
    </location>
</feature>
<protein>
    <submittedName>
        <fullName evidence="14 15">N-acetyltransferase ESCO2</fullName>
    </submittedName>
</protein>
<dbReference type="GO" id="GO:0008270">
    <property type="term" value="F:zinc ion binding"/>
    <property type="evidence" value="ECO:0007669"/>
    <property type="project" value="UniProtKB-KW"/>
</dbReference>
<dbReference type="GeneID" id="113202434"/>
<feature type="region of interest" description="Disordered" evidence="10">
    <location>
        <begin position="1"/>
        <end position="84"/>
    </location>
</feature>
<evidence type="ECO:0000313" key="15">
    <source>
        <dbReference type="RefSeq" id="XP_026272430.1"/>
    </source>
</evidence>
<dbReference type="RefSeq" id="XP_026272430.1">
    <property type="nucleotide sequence ID" value="XM_026416645.2"/>
</dbReference>
<feature type="region of interest" description="Disordered" evidence="10">
    <location>
        <begin position="160"/>
        <end position="266"/>
    </location>
</feature>
<evidence type="ECO:0000256" key="10">
    <source>
        <dbReference type="SAM" id="MobiDB-lite"/>
    </source>
</evidence>
<evidence type="ECO:0000256" key="7">
    <source>
        <dbReference type="ARBA" id="ARBA00023242"/>
    </source>
</evidence>
<feature type="region of interest" description="Disordered" evidence="10">
    <location>
        <begin position="116"/>
        <end position="136"/>
    </location>
</feature>
<feature type="domain" description="N-acetyltransferase ESCO zinc-finger" evidence="11">
    <location>
        <begin position="639"/>
        <end position="678"/>
    </location>
</feature>
<evidence type="ECO:0000256" key="5">
    <source>
        <dbReference type="ARBA" id="ARBA00022771"/>
    </source>
</evidence>
<keyword evidence="3" id="KW-0808">Transferase</keyword>
<evidence type="ECO:0000256" key="6">
    <source>
        <dbReference type="ARBA" id="ARBA00022833"/>
    </source>
</evidence>
<accession>A0A6J1S0U3</accession>
<evidence type="ECO:0000256" key="1">
    <source>
        <dbReference type="ARBA" id="ARBA00004123"/>
    </source>
</evidence>
<dbReference type="Pfam" id="PF13880">
    <property type="entry name" value="Acetyltransf_13"/>
    <property type="match status" value="1"/>
</dbReference>
<evidence type="ECO:0000259" key="11">
    <source>
        <dbReference type="Pfam" id="PF13878"/>
    </source>
</evidence>
<sequence>MADCQALPDAMMELETPKKLLSPEPSTPRRSERKRALFPSASPQTSDLGHMSPLGSSPDRYSSAPASPDSLTFSPAKKLSLPVSPFGRKVSAVKALSRESPRKQFSLLFAQKSKFKTESSSGQKITPLTPRVDVGHSQPLKTLDNLSEIVPVDQLEQTVLSVMSESDCPESPDHTPGTTPHNKEMFRARSDVSPSQPLTPSKRRSMPASCSGSTTSTSPHSPERKRRVSLESRSRSAGAELPKARTSLFSIGNRSSGAKRPRDDGVYLTGRNIKRRKVYGEINAGVKTGIRRPPKVKAKVSSSSAKKQGKIKSIWDVGPKSTTKKKSLSPIKIPKMSLLAKQVKLSDEEIASQSASASLQVRSKRNLPQEEVEESEESEPDVEPDPSKRFFKRGKPRSATITLSKNIKIKVHKGKFTVDKSTPAPPAKRRRQLYNQDKHIQAINSFDDSEEDVAASTRSEVQNILEKLAEDKSTSPESLPAVAVPHHPVNEISTIEEPLVASAPRKADSPVSSSPVRVPESLESLMSPLSQLASSTSTLSINVGGDTLRLTEAQVKALTAVPDVVMEDDDLPLCEPLPEETSEINEAKENVISSATENESTPVKYFPIFSSNFSHQKVPLSPTLAKRKRSLLRAIGNDQYQLDAGQKRFGATECGTCSAIYQMGEPEDELAHKEFHDAVKDLRFMGWKNENVVGEYGRNRVIVIRPGDPKVWWNKAMEILNVVDKDLGFAEGVTCDPNHSMVYLYISDKSVVGCLLAIPLKKANKMVPTAAETEGIDCCTAEEYAVKCGVSRIWVHRPHRRNNIASNLMDCMRKNFIFGHVLSLAEIAFSSPTTLGKSFAEHYTGCKDYYVYTSTS</sequence>
<evidence type="ECO:0000256" key="9">
    <source>
        <dbReference type="ARBA" id="ARBA00023315"/>
    </source>
</evidence>
<evidence type="ECO:0000259" key="12">
    <source>
        <dbReference type="Pfam" id="PF13880"/>
    </source>
</evidence>
<name>A0A6J1S0U3_FRAOC</name>
<reference evidence="14 15" key="1">
    <citation type="submission" date="2025-04" db="UniProtKB">
        <authorList>
            <consortium name="RefSeq"/>
        </authorList>
    </citation>
    <scope>IDENTIFICATION</scope>
    <source>
        <tissue evidence="14 15">Whole organism</tissue>
    </source>
</reference>
<dbReference type="GO" id="GO:0007064">
    <property type="term" value="P:mitotic sister chromatid cohesion"/>
    <property type="evidence" value="ECO:0007669"/>
    <property type="project" value="TreeGrafter"/>
</dbReference>
<keyword evidence="8" id="KW-0131">Cell cycle</keyword>
<comment type="subcellular location">
    <subcellularLocation>
        <location evidence="1">Nucleus</location>
    </subcellularLocation>
</comment>
<dbReference type="PANTHER" id="PTHR45884:SF2">
    <property type="entry name" value="N-ACETYLTRANSFERASE ECO"/>
    <property type="match status" value="1"/>
</dbReference>
<feature type="compositionally biased region" description="Low complexity" evidence="10">
    <location>
        <begin position="509"/>
        <end position="519"/>
    </location>
</feature>
<comment type="similarity">
    <text evidence="2">Belongs to the acetyltransferase family. ECO subfamily.</text>
</comment>
<feature type="compositionally biased region" description="Polar residues" evidence="10">
    <location>
        <begin position="247"/>
        <end position="256"/>
    </location>
</feature>
<feature type="compositionally biased region" description="Basic and acidic residues" evidence="10">
    <location>
        <begin position="181"/>
        <end position="190"/>
    </location>
</feature>
<dbReference type="Pfam" id="PF13878">
    <property type="entry name" value="zf-C2H2_3"/>
    <property type="match status" value="1"/>
</dbReference>
<keyword evidence="9" id="KW-0012">Acyltransferase</keyword>
<dbReference type="InterPro" id="IPR028009">
    <property type="entry name" value="ESCO_Acetyltransf_dom"/>
</dbReference>
<dbReference type="GO" id="GO:0061733">
    <property type="term" value="F:protein-lysine-acetyltransferase activity"/>
    <property type="evidence" value="ECO:0007669"/>
    <property type="project" value="TreeGrafter"/>
</dbReference>
<feature type="domain" description="N-acetyltransferase ESCO acetyl-transferase" evidence="12">
    <location>
        <begin position="785"/>
        <end position="852"/>
    </location>
</feature>
<evidence type="ECO:0000313" key="16">
    <source>
        <dbReference type="RefSeq" id="XP_026272431.1"/>
    </source>
</evidence>